<protein>
    <submittedName>
        <fullName evidence="7">Transcription antitermination factor NusB</fullName>
    </submittedName>
</protein>
<proteinExistence type="inferred from homology"/>
<dbReference type="GO" id="GO:0031564">
    <property type="term" value="P:transcription antitermination"/>
    <property type="evidence" value="ECO:0007669"/>
    <property type="project" value="UniProtKB-KW"/>
</dbReference>
<evidence type="ECO:0000259" key="6">
    <source>
        <dbReference type="Pfam" id="PF01029"/>
    </source>
</evidence>
<dbReference type="InterPro" id="IPR006027">
    <property type="entry name" value="NusB_RsmB_TIM44"/>
</dbReference>
<accession>A0A1F8CJL8</accession>
<dbReference type="AlphaFoldDB" id="A0A1F8CJL8"/>
<dbReference type="InterPro" id="IPR035926">
    <property type="entry name" value="NusB-like_sf"/>
</dbReference>
<keyword evidence="5" id="KW-0804">Transcription</keyword>
<reference evidence="7 8" key="1">
    <citation type="journal article" date="2016" name="Nat. Commun.">
        <title>Thousands of microbial genomes shed light on interconnected biogeochemical processes in an aquifer system.</title>
        <authorList>
            <person name="Anantharaman K."/>
            <person name="Brown C.T."/>
            <person name="Hug L.A."/>
            <person name="Sharon I."/>
            <person name="Castelle C.J."/>
            <person name="Probst A.J."/>
            <person name="Thomas B.C."/>
            <person name="Singh A."/>
            <person name="Wilkins M.J."/>
            <person name="Karaoz U."/>
            <person name="Brodie E.L."/>
            <person name="Williams K.H."/>
            <person name="Hubbard S.S."/>
            <person name="Banfield J.F."/>
        </authorList>
    </citation>
    <scope>NUCLEOTIDE SEQUENCE [LARGE SCALE GENOMIC DNA]</scope>
</reference>
<organism evidence="7 8">
    <name type="scientific">Candidatus Woesebacteria bacterium RIFOXYA1_FULL_43_9</name>
    <dbReference type="NCBI Taxonomy" id="1802534"/>
    <lineage>
        <taxon>Bacteria</taxon>
        <taxon>Candidatus Woeseibacteriota</taxon>
    </lineage>
</organism>
<evidence type="ECO:0000313" key="8">
    <source>
        <dbReference type="Proteomes" id="UP000179241"/>
    </source>
</evidence>
<dbReference type="EMBL" id="MGHU01000049">
    <property type="protein sequence ID" value="OGM76563.1"/>
    <property type="molecule type" value="Genomic_DNA"/>
</dbReference>
<gene>
    <name evidence="7" type="ORF">A2188_01405</name>
</gene>
<dbReference type="InterPro" id="IPR011605">
    <property type="entry name" value="NusB_fam"/>
</dbReference>
<evidence type="ECO:0000256" key="4">
    <source>
        <dbReference type="ARBA" id="ARBA00023015"/>
    </source>
</evidence>
<dbReference type="Pfam" id="PF01029">
    <property type="entry name" value="NusB"/>
    <property type="match status" value="1"/>
</dbReference>
<dbReference type="NCBIfam" id="TIGR01951">
    <property type="entry name" value="nusB"/>
    <property type="match status" value="1"/>
</dbReference>
<dbReference type="SUPFAM" id="SSF48013">
    <property type="entry name" value="NusB-like"/>
    <property type="match status" value="1"/>
</dbReference>
<comment type="caution">
    <text evidence="7">The sequence shown here is derived from an EMBL/GenBank/DDBJ whole genome shotgun (WGS) entry which is preliminary data.</text>
</comment>
<dbReference type="GO" id="GO:0006353">
    <property type="term" value="P:DNA-templated transcription termination"/>
    <property type="evidence" value="ECO:0007669"/>
    <property type="project" value="InterPro"/>
</dbReference>
<evidence type="ECO:0000313" key="7">
    <source>
        <dbReference type="EMBL" id="OGM76563.1"/>
    </source>
</evidence>
<keyword evidence="2" id="KW-0889">Transcription antitermination</keyword>
<dbReference type="Gene3D" id="1.10.940.10">
    <property type="entry name" value="NusB-like"/>
    <property type="match status" value="1"/>
</dbReference>
<dbReference type="PANTHER" id="PTHR11078">
    <property type="entry name" value="N UTILIZATION SUBSTANCE PROTEIN B-RELATED"/>
    <property type="match status" value="1"/>
</dbReference>
<keyword evidence="4" id="KW-0805">Transcription regulation</keyword>
<evidence type="ECO:0000256" key="3">
    <source>
        <dbReference type="ARBA" id="ARBA00022884"/>
    </source>
</evidence>
<dbReference type="GO" id="GO:0003723">
    <property type="term" value="F:RNA binding"/>
    <property type="evidence" value="ECO:0007669"/>
    <property type="project" value="UniProtKB-KW"/>
</dbReference>
<evidence type="ECO:0000256" key="2">
    <source>
        <dbReference type="ARBA" id="ARBA00022814"/>
    </source>
</evidence>
<name>A0A1F8CJL8_9BACT</name>
<dbReference type="Proteomes" id="UP000179241">
    <property type="component" value="Unassembled WGS sequence"/>
</dbReference>
<sequence length="118" mass="13204">MKRATDPRHNRRKKIVANLFAYSFNPKQKYLGSVVGIIKDVKKLDRVIVKNAPAWPITKINPVDLAILRLAIYEIKQGKEPEKVIIDEAVELAKEFGADASGGFVNGVLGTIYSHDHH</sequence>
<evidence type="ECO:0000256" key="1">
    <source>
        <dbReference type="ARBA" id="ARBA00005952"/>
    </source>
</evidence>
<feature type="domain" description="NusB/RsmB/TIM44" evidence="6">
    <location>
        <begin position="34"/>
        <end position="113"/>
    </location>
</feature>
<dbReference type="PANTHER" id="PTHR11078:SF3">
    <property type="entry name" value="ANTITERMINATION NUSB DOMAIN-CONTAINING PROTEIN"/>
    <property type="match status" value="1"/>
</dbReference>
<keyword evidence="3" id="KW-0694">RNA-binding</keyword>
<evidence type="ECO:0000256" key="5">
    <source>
        <dbReference type="ARBA" id="ARBA00023163"/>
    </source>
</evidence>
<dbReference type="GO" id="GO:0005829">
    <property type="term" value="C:cytosol"/>
    <property type="evidence" value="ECO:0007669"/>
    <property type="project" value="TreeGrafter"/>
</dbReference>
<comment type="similarity">
    <text evidence="1">Belongs to the NusB family.</text>
</comment>